<accession>A0ABN9M7R1</accession>
<dbReference type="EMBL" id="CAUEEQ010051477">
    <property type="protein sequence ID" value="CAJ0961073.1"/>
    <property type="molecule type" value="Genomic_DNA"/>
</dbReference>
<comment type="caution">
    <text evidence="1">The sequence shown here is derived from an EMBL/GenBank/DDBJ whole genome shotgun (WGS) entry which is preliminary data.</text>
</comment>
<sequence length="102" mass="11771">MPDLSRWERQAIFLVFFALSKEEKEMVAEYPVDEVHQVPQWNEKQDCTCIGKTKAYHCNSRLHKWAKKVIGNGTDGGGTEMALLAVRPFETTGPRFQEDWVN</sequence>
<reference evidence="1" key="1">
    <citation type="submission" date="2023-07" db="EMBL/GenBank/DDBJ databases">
        <authorList>
            <person name="Stuckert A."/>
        </authorList>
    </citation>
    <scope>NUCLEOTIDE SEQUENCE</scope>
</reference>
<proteinExistence type="predicted"/>
<organism evidence="1 2">
    <name type="scientific">Ranitomeya imitator</name>
    <name type="common">mimic poison frog</name>
    <dbReference type="NCBI Taxonomy" id="111125"/>
    <lineage>
        <taxon>Eukaryota</taxon>
        <taxon>Metazoa</taxon>
        <taxon>Chordata</taxon>
        <taxon>Craniata</taxon>
        <taxon>Vertebrata</taxon>
        <taxon>Euteleostomi</taxon>
        <taxon>Amphibia</taxon>
        <taxon>Batrachia</taxon>
        <taxon>Anura</taxon>
        <taxon>Neobatrachia</taxon>
        <taxon>Hyloidea</taxon>
        <taxon>Dendrobatidae</taxon>
        <taxon>Dendrobatinae</taxon>
        <taxon>Ranitomeya</taxon>
    </lineage>
</organism>
<evidence type="ECO:0000313" key="2">
    <source>
        <dbReference type="Proteomes" id="UP001176940"/>
    </source>
</evidence>
<dbReference type="Proteomes" id="UP001176940">
    <property type="component" value="Unassembled WGS sequence"/>
</dbReference>
<evidence type="ECO:0000313" key="1">
    <source>
        <dbReference type="EMBL" id="CAJ0961073.1"/>
    </source>
</evidence>
<gene>
    <name evidence="1" type="ORF">RIMI_LOCUS17550416</name>
</gene>
<keyword evidence="2" id="KW-1185">Reference proteome</keyword>
<name>A0ABN9M7R1_9NEOB</name>
<protein>
    <submittedName>
        <fullName evidence="1">Uncharacterized protein</fullName>
    </submittedName>
</protein>